<feature type="non-terminal residue" evidence="1">
    <location>
        <position position="130"/>
    </location>
</feature>
<sequence>MASPSLLAGNIEAELANACAAYTQKDAARLAECLNRLCIFVPLWRAYPLSEQAVWPAAEAQLVGLHQLIITSKVTDRYPLFTHTRKNVYGPGSSLSDIESSDEEDRAAITKREQKAIHASIVAYHDPSLK</sequence>
<organism evidence="1 2">
    <name type="scientific">Sphagnurus paluster</name>
    <dbReference type="NCBI Taxonomy" id="117069"/>
    <lineage>
        <taxon>Eukaryota</taxon>
        <taxon>Fungi</taxon>
        <taxon>Dikarya</taxon>
        <taxon>Basidiomycota</taxon>
        <taxon>Agaricomycotina</taxon>
        <taxon>Agaricomycetes</taxon>
        <taxon>Agaricomycetidae</taxon>
        <taxon>Agaricales</taxon>
        <taxon>Tricholomatineae</taxon>
        <taxon>Lyophyllaceae</taxon>
        <taxon>Sphagnurus</taxon>
    </lineage>
</organism>
<dbReference type="Proteomes" id="UP000717328">
    <property type="component" value="Unassembled WGS sequence"/>
</dbReference>
<accession>A0A9P7KEU0</accession>
<gene>
    <name evidence="1" type="ORF">H0H81_003351</name>
</gene>
<reference evidence="1" key="2">
    <citation type="submission" date="2021-10" db="EMBL/GenBank/DDBJ databases">
        <title>Phylogenomics reveals ancestral predisposition of the termite-cultivated fungus Termitomyces towards a domesticated lifestyle.</title>
        <authorList>
            <person name="Auxier B."/>
            <person name="Grum-Grzhimaylo A."/>
            <person name="Cardenas M.E."/>
            <person name="Lodge J.D."/>
            <person name="Laessoe T."/>
            <person name="Pedersen O."/>
            <person name="Smith M.E."/>
            <person name="Kuyper T.W."/>
            <person name="Franco-Molano E.A."/>
            <person name="Baroni T.J."/>
            <person name="Aanen D.K."/>
        </authorList>
    </citation>
    <scope>NUCLEOTIDE SEQUENCE</scope>
    <source>
        <strain evidence="1">D49</strain>
    </source>
</reference>
<proteinExistence type="predicted"/>
<comment type="caution">
    <text evidence="1">The sequence shown here is derived from an EMBL/GenBank/DDBJ whole genome shotgun (WGS) entry which is preliminary data.</text>
</comment>
<dbReference type="AlphaFoldDB" id="A0A9P7KEU0"/>
<keyword evidence="2" id="KW-1185">Reference proteome</keyword>
<dbReference type="EMBL" id="JABCKI010000919">
    <property type="protein sequence ID" value="KAG5649511.1"/>
    <property type="molecule type" value="Genomic_DNA"/>
</dbReference>
<evidence type="ECO:0000313" key="2">
    <source>
        <dbReference type="Proteomes" id="UP000717328"/>
    </source>
</evidence>
<evidence type="ECO:0000313" key="1">
    <source>
        <dbReference type="EMBL" id="KAG5649511.1"/>
    </source>
</evidence>
<protein>
    <submittedName>
        <fullName evidence="1">Uncharacterized protein</fullName>
    </submittedName>
</protein>
<reference evidence="1" key="1">
    <citation type="submission" date="2021-02" db="EMBL/GenBank/DDBJ databases">
        <authorList>
            <person name="Nieuwenhuis M."/>
            <person name="Van De Peppel L.J.J."/>
        </authorList>
    </citation>
    <scope>NUCLEOTIDE SEQUENCE</scope>
    <source>
        <strain evidence="1">D49</strain>
    </source>
</reference>
<name>A0A9P7KEU0_9AGAR</name>